<feature type="transmembrane region" description="Helical" evidence="6">
    <location>
        <begin position="101"/>
        <end position="122"/>
    </location>
</feature>
<dbReference type="Pfam" id="PF07690">
    <property type="entry name" value="MFS_1"/>
    <property type="match status" value="2"/>
</dbReference>
<dbReference type="PANTHER" id="PTHR43124">
    <property type="entry name" value="PURINE EFFLUX PUMP PBUE"/>
    <property type="match status" value="1"/>
</dbReference>
<evidence type="ECO:0000256" key="4">
    <source>
        <dbReference type="ARBA" id="ARBA00022989"/>
    </source>
</evidence>
<evidence type="ECO:0000256" key="1">
    <source>
        <dbReference type="ARBA" id="ARBA00004651"/>
    </source>
</evidence>
<reference evidence="8 9" key="1">
    <citation type="submission" date="2024-01" db="EMBL/GenBank/DDBJ databases">
        <title>Uliginosibacterium soil sp. nov.</title>
        <authorList>
            <person name="Lv Y."/>
        </authorList>
    </citation>
    <scope>NUCLEOTIDE SEQUENCE [LARGE SCALE GENOMIC DNA]</scope>
    <source>
        <strain evidence="8 9">H3</strain>
    </source>
</reference>
<evidence type="ECO:0000313" key="8">
    <source>
        <dbReference type="EMBL" id="MEC5385429.1"/>
    </source>
</evidence>
<keyword evidence="2" id="KW-1003">Cell membrane</keyword>
<evidence type="ECO:0000256" key="3">
    <source>
        <dbReference type="ARBA" id="ARBA00022692"/>
    </source>
</evidence>
<dbReference type="PANTHER" id="PTHR43124:SF3">
    <property type="entry name" value="CHLORAMPHENICOL EFFLUX PUMP RV0191"/>
    <property type="match status" value="1"/>
</dbReference>
<feature type="transmembrane region" description="Helical" evidence="6">
    <location>
        <begin position="362"/>
        <end position="383"/>
    </location>
</feature>
<name>A0ABU6K1A2_9RHOO</name>
<feature type="transmembrane region" description="Helical" evidence="6">
    <location>
        <begin position="245"/>
        <end position="263"/>
    </location>
</feature>
<proteinExistence type="predicted"/>
<dbReference type="EMBL" id="JAYXHS010000001">
    <property type="protein sequence ID" value="MEC5385429.1"/>
    <property type="molecule type" value="Genomic_DNA"/>
</dbReference>
<dbReference type="CDD" id="cd17324">
    <property type="entry name" value="MFS_NepI_like"/>
    <property type="match status" value="1"/>
</dbReference>
<keyword evidence="4 6" id="KW-1133">Transmembrane helix</keyword>
<feature type="transmembrane region" description="Helical" evidence="6">
    <location>
        <begin position="75"/>
        <end position="95"/>
    </location>
</feature>
<comment type="subcellular location">
    <subcellularLocation>
        <location evidence="1">Cell membrane</location>
        <topology evidence="1">Multi-pass membrane protein</topology>
    </subcellularLocation>
</comment>
<evidence type="ECO:0000259" key="7">
    <source>
        <dbReference type="PROSITE" id="PS50850"/>
    </source>
</evidence>
<feature type="transmembrane region" description="Helical" evidence="6">
    <location>
        <begin position="275"/>
        <end position="295"/>
    </location>
</feature>
<feature type="transmembrane region" description="Helical" evidence="6">
    <location>
        <begin position="166"/>
        <end position="187"/>
    </location>
</feature>
<evidence type="ECO:0000256" key="2">
    <source>
        <dbReference type="ARBA" id="ARBA00022475"/>
    </source>
</evidence>
<dbReference type="InterPro" id="IPR036259">
    <property type="entry name" value="MFS_trans_sf"/>
</dbReference>
<dbReference type="InterPro" id="IPR011701">
    <property type="entry name" value="MFS"/>
</dbReference>
<gene>
    <name evidence="8" type="ORF">VVD49_06815</name>
</gene>
<dbReference type="PROSITE" id="PS50850">
    <property type="entry name" value="MFS"/>
    <property type="match status" value="1"/>
</dbReference>
<keyword evidence="9" id="KW-1185">Reference proteome</keyword>
<protein>
    <submittedName>
        <fullName evidence="8">MFS transporter</fullName>
    </submittedName>
</protein>
<dbReference type="InterPro" id="IPR050189">
    <property type="entry name" value="MFS_Efflux_Transporters"/>
</dbReference>
<feature type="transmembrane region" description="Helical" evidence="6">
    <location>
        <begin position="220"/>
        <end position="239"/>
    </location>
</feature>
<feature type="transmembrane region" description="Helical" evidence="6">
    <location>
        <begin position="134"/>
        <end position="154"/>
    </location>
</feature>
<keyword evidence="3 6" id="KW-0812">Transmembrane</keyword>
<evidence type="ECO:0000313" key="9">
    <source>
        <dbReference type="Proteomes" id="UP001331561"/>
    </source>
</evidence>
<organism evidence="8 9">
    <name type="scientific">Uliginosibacterium silvisoli</name>
    <dbReference type="NCBI Taxonomy" id="3114758"/>
    <lineage>
        <taxon>Bacteria</taxon>
        <taxon>Pseudomonadati</taxon>
        <taxon>Pseudomonadota</taxon>
        <taxon>Betaproteobacteria</taxon>
        <taxon>Rhodocyclales</taxon>
        <taxon>Zoogloeaceae</taxon>
        <taxon>Uliginosibacterium</taxon>
    </lineage>
</organism>
<accession>A0ABU6K1A2</accession>
<dbReference type="InterPro" id="IPR020846">
    <property type="entry name" value="MFS_dom"/>
</dbReference>
<sequence length="417" mass="43202">MNTVLPPRRAILLIGALQFVYVLDFMMVMPLGPDFAAALGFGASDLGWLAAALTLASIAAGICAMHVLDRFDRKPALLVVLAGLGIATLASAWATGFASLLAARALVGLFAAPTIALGMAIIIDVTPPQARGAAISKVMIGFSLAAIAGVPFALELAARFGWQAPFYVVSALAALVWIAAAWLLPALRGHLNQPARTSPRQLLARPAVQTASLMQAAAQFSAFLVIPGFSAFFMLNLGFPRAQLSLLYLAGGICALIAIQLMGRLVDKRGPRSGVLIASTAFSFGLIPLLGIHALPLALPFVLFMAGNAARNVGLSVANSHVPAPHERAGFMALQNIVTNTAISAAAVVSSLMLGEAEGGRLTGMSGVVILAAVSAACVPWLLKHLQQQLRERAASAAVPPAANQAAFQPQTQRAES</sequence>
<feature type="transmembrane region" description="Helical" evidence="6">
    <location>
        <begin position="48"/>
        <end position="68"/>
    </location>
</feature>
<dbReference type="SUPFAM" id="SSF103473">
    <property type="entry name" value="MFS general substrate transporter"/>
    <property type="match status" value="1"/>
</dbReference>
<evidence type="ECO:0000256" key="6">
    <source>
        <dbReference type="SAM" id="Phobius"/>
    </source>
</evidence>
<dbReference type="Proteomes" id="UP001331561">
    <property type="component" value="Unassembled WGS sequence"/>
</dbReference>
<evidence type="ECO:0000256" key="5">
    <source>
        <dbReference type="ARBA" id="ARBA00023136"/>
    </source>
</evidence>
<dbReference type="RefSeq" id="WP_327598384.1">
    <property type="nucleotide sequence ID" value="NZ_JAYXHS010000001.1"/>
</dbReference>
<dbReference type="Gene3D" id="1.20.1250.20">
    <property type="entry name" value="MFS general substrate transporter like domains"/>
    <property type="match status" value="1"/>
</dbReference>
<feature type="domain" description="Major facilitator superfamily (MFS) profile" evidence="7">
    <location>
        <begin position="10"/>
        <end position="384"/>
    </location>
</feature>
<comment type="caution">
    <text evidence="8">The sequence shown here is derived from an EMBL/GenBank/DDBJ whole genome shotgun (WGS) entry which is preliminary data.</text>
</comment>
<keyword evidence="5 6" id="KW-0472">Membrane</keyword>